<keyword evidence="2" id="KW-1185">Reference proteome</keyword>
<protein>
    <recommendedName>
        <fullName evidence="3">N-acetylglutamate synthase</fullName>
    </recommendedName>
</protein>
<reference evidence="1" key="1">
    <citation type="submission" date="2016-10" db="EMBL/GenBank/DDBJ databases">
        <authorList>
            <person name="de Groot N.N."/>
        </authorList>
    </citation>
    <scope>NUCLEOTIDE SEQUENCE [LARGE SCALE GENOMIC DNA]</scope>
    <source>
        <strain evidence="1">DSM 43163</strain>
    </source>
</reference>
<dbReference type="Proteomes" id="UP000236723">
    <property type="component" value="Unassembled WGS sequence"/>
</dbReference>
<name>A0A1H6BG76_9ACTN</name>
<dbReference type="RefSeq" id="WP_103938934.1">
    <property type="nucleotide sequence ID" value="NZ_FNVO01000007.1"/>
</dbReference>
<dbReference type="AlphaFoldDB" id="A0A1H6BG76"/>
<accession>A0A1H6BG76</accession>
<evidence type="ECO:0008006" key="3">
    <source>
        <dbReference type="Google" id="ProtNLM"/>
    </source>
</evidence>
<dbReference type="OrthoDB" id="5684515at2"/>
<gene>
    <name evidence="1" type="ORF">SAMN04489712_10789</name>
</gene>
<evidence type="ECO:0000313" key="2">
    <source>
        <dbReference type="Proteomes" id="UP000236723"/>
    </source>
</evidence>
<evidence type="ECO:0000313" key="1">
    <source>
        <dbReference type="EMBL" id="SEG59768.1"/>
    </source>
</evidence>
<dbReference type="EMBL" id="FNVO01000007">
    <property type="protein sequence ID" value="SEG59768.1"/>
    <property type="molecule type" value="Genomic_DNA"/>
</dbReference>
<sequence>MTAPSLDGRRFRAVADVTGGEVGTGTTFEYHERDGEIWAAYSGGAIRRGHLVGTRDGDRLDFRYSQLNVEGQTANGHCVSVVRVLDDGRLRLEETWQWESQPGSGTSVVEEVVDGT</sequence>
<organism evidence="1 2">
    <name type="scientific">Thermomonospora echinospora</name>
    <dbReference type="NCBI Taxonomy" id="1992"/>
    <lineage>
        <taxon>Bacteria</taxon>
        <taxon>Bacillati</taxon>
        <taxon>Actinomycetota</taxon>
        <taxon>Actinomycetes</taxon>
        <taxon>Streptosporangiales</taxon>
        <taxon>Thermomonosporaceae</taxon>
        <taxon>Thermomonospora</taxon>
    </lineage>
</organism>
<dbReference type="InterPro" id="IPR058595">
    <property type="entry name" value="Avidin-like"/>
</dbReference>
<dbReference type="Pfam" id="PF26421">
    <property type="entry name" value="Avidin_like"/>
    <property type="match status" value="1"/>
</dbReference>
<proteinExistence type="predicted"/>